<dbReference type="Proteomes" id="UP000051048">
    <property type="component" value="Unassembled WGS sequence"/>
</dbReference>
<gene>
    <name evidence="1" type="ORF">FC36_GL000944</name>
</gene>
<organism evidence="1 2">
    <name type="scientific">Ligilactobacillus equi DSM 15833 = JCM 10991</name>
    <dbReference type="NCBI Taxonomy" id="1423740"/>
    <lineage>
        <taxon>Bacteria</taxon>
        <taxon>Bacillati</taxon>
        <taxon>Bacillota</taxon>
        <taxon>Bacilli</taxon>
        <taxon>Lactobacillales</taxon>
        <taxon>Lactobacillaceae</taxon>
        <taxon>Ligilactobacillus</taxon>
    </lineage>
</organism>
<evidence type="ECO:0000313" key="1">
    <source>
        <dbReference type="EMBL" id="KRL82502.1"/>
    </source>
</evidence>
<dbReference type="EMBL" id="AZFH01000021">
    <property type="protein sequence ID" value="KRL82502.1"/>
    <property type="molecule type" value="Genomic_DNA"/>
</dbReference>
<dbReference type="AlphaFoldDB" id="A0A0R1TMC0"/>
<protein>
    <submittedName>
        <fullName evidence="1">Uncharacterized protein</fullName>
    </submittedName>
</protein>
<dbReference type="PATRIC" id="fig|1423740.3.peg.1013"/>
<sequence>MTELKIIDGEVDQRTELEKELAESLAARTILNFFQENFDFDVQRRHDLSIIMCTYLS</sequence>
<comment type="caution">
    <text evidence="1">The sequence shown here is derived from an EMBL/GenBank/DDBJ whole genome shotgun (WGS) entry which is preliminary data.</text>
</comment>
<proteinExistence type="predicted"/>
<name>A0A0R1TMC0_9LACO</name>
<reference evidence="1 2" key="1">
    <citation type="journal article" date="2015" name="Genome Announc.">
        <title>Expanding the biotechnology potential of lactobacilli through comparative genomics of 213 strains and associated genera.</title>
        <authorList>
            <person name="Sun Z."/>
            <person name="Harris H.M."/>
            <person name="McCann A."/>
            <person name="Guo C."/>
            <person name="Argimon S."/>
            <person name="Zhang W."/>
            <person name="Yang X."/>
            <person name="Jeffery I.B."/>
            <person name="Cooney J.C."/>
            <person name="Kagawa T.F."/>
            <person name="Liu W."/>
            <person name="Song Y."/>
            <person name="Salvetti E."/>
            <person name="Wrobel A."/>
            <person name="Rasinkangas P."/>
            <person name="Parkhill J."/>
            <person name="Rea M.C."/>
            <person name="O'Sullivan O."/>
            <person name="Ritari J."/>
            <person name="Douillard F.P."/>
            <person name="Paul Ross R."/>
            <person name="Yang R."/>
            <person name="Briner A.E."/>
            <person name="Felis G.E."/>
            <person name="de Vos W.M."/>
            <person name="Barrangou R."/>
            <person name="Klaenhammer T.R."/>
            <person name="Caufield P.W."/>
            <person name="Cui Y."/>
            <person name="Zhang H."/>
            <person name="O'Toole P.W."/>
        </authorList>
    </citation>
    <scope>NUCLEOTIDE SEQUENCE [LARGE SCALE GENOMIC DNA]</scope>
    <source>
        <strain evidence="1 2">DSM 15833</strain>
    </source>
</reference>
<evidence type="ECO:0000313" key="2">
    <source>
        <dbReference type="Proteomes" id="UP000051048"/>
    </source>
</evidence>
<accession>A0A0R1TMC0</accession>